<organism evidence="8 9">
    <name type="scientific">Leeuwenhoekiella palythoae</name>
    <dbReference type="NCBI Taxonomy" id="573501"/>
    <lineage>
        <taxon>Bacteria</taxon>
        <taxon>Pseudomonadati</taxon>
        <taxon>Bacteroidota</taxon>
        <taxon>Flavobacteriia</taxon>
        <taxon>Flavobacteriales</taxon>
        <taxon>Flavobacteriaceae</taxon>
        <taxon>Leeuwenhoekiella</taxon>
    </lineage>
</organism>
<dbReference type="AlphaFoldDB" id="A0A1M5SLR9"/>
<dbReference type="InterPro" id="IPR010432">
    <property type="entry name" value="RDD"/>
</dbReference>
<dbReference type="STRING" id="573501.SAMN04487999_0086"/>
<dbReference type="Proteomes" id="UP000184240">
    <property type="component" value="Unassembled WGS sequence"/>
</dbReference>
<dbReference type="EMBL" id="FQXT01000001">
    <property type="protein sequence ID" value="SHH39435.1"/>
    <property type="molecule type" value="Genomic_DNA"/>
</dbReference>
<keyword evidence="2 5" id="KW-0812">Transmembrane</keyword>
<evidence type="ECO:0000256" key="1">
    <source>
        <dbReference type="ARBA" id="ARBA00004141"/>
    </source>
</evidence>
<reference evidence="7 10" key="3">
    <citation type="submission" date="2018-07" db="EMBL/GenBank/DDBJ databases">
        <title>Leeuwenhoekiella genomics.</title>
        <authorList>
            <person name="Tahon G."/>
            <person name="Willems A."/>
        </authorList>
    </citation>
    <scope>NUCLEOTIDE SEQUENCE [LARGE SCALE GENOMIC DNA]</scope>
    <source>
        <strain evidence="7 10">LMG 24856</strain>
    </source>
</reference>
<dbReference type="RefSeq" id="WP_072979213.1">
    <property type="nucleotide sequence ID" value="NZ_FQXT01000001.1"/>
</dbReference>
<feature type="transmembrane region" description="Helical" evidence="5">
    <location>
        <begin position="25"/>
        <end position="49"/>
    </location>
</feature>
<dbReference type="PANTHER" id="PTHR38480">
    <property type="entry name" value="SLR0254 PROTEIN"/>
    <property type="match status" value="1"/>
</dbReference>
<reference evidence="8" key="2">
    <citation type="submission" date="2016-11" db="EMBL/GenBank/DDBJ databases">
        <authorList>
            <person name="Jaros S."/>
            <person name="Januszkiewicz K."/>
            <person name="Wedrychowicz H."/>
        </authorList>
    </citation>
    <scope>NUCLEOTIDE SEQUENCE [LARGE SCALE GENOMIC DNA]</scope>
    <source>
        <strain evidence="8">DSM 19859</strain>
    </source>
</reference>
<feature type="transmembrane region" description="Helical" evidence="5">
    <location>
        <begin position="112"/>
        <end position="133"/>
    </location>
</feature>
<dbReference type="GO" id="GO:0016020">
    <property type="term" value="C:membrane"/>
    <property type="evidence" value="ECO:0007669"/>
    <property type="project" value="UniProtKB-SubCell"/>
</dbReference>
<evidence type="ECO:0000256" key="2">
    <source>
        <dbReference type="ARBA" id="ARBA00022692"/>
    </source>
</evidence>
<feature type="domain" description="RDD" evidence="6">
    <location>
        <begin position="18"/>
        <end position="146"/>
    </location>
</feature>
<evidence type="ECO:0000256" key="3">
    <source>
        <dbReference type="ARBA" id="ARBA00022989"/>
    </source>
</evidence>
<dbReference type="Pfam" id="PF06271">
    <property type="entry name" value="RDD"/>
    <property type="match status" value="1"/>
</dbReference>
<accession>A0A1M5SLR9</accession>
<reference evidence="9" key="1">
    <citation type="submission" date="2016-11" db="EMBL/GenBank/DDBJ databases">
        <authorList>
            <person name="Varghese N."/>
            <person name="Submissions S."/>
        </authorList>
    </citation>
    <scope>NUCLEOTIDE SEQUENCE [LARGE SCALE GENOMIC DNA]</scope>
    <source>
        <strain evidence="9">DSM 19859</strain>
    </source>
</reference>
<keyword evidence="10" id="KW-1185">Reference proteome</keyword>
<keyword evidence="4 5" id="KW-0472">Membrane</keyword>
<keyword evidence="3 5" id="KW-1133">Transmembrane helix</keyword>
<evidence type="ECO:0000313" key="9">
    <source>
        <dbReference type="Proteomes" id="UP000184240"/>
    </source>
</evidence>
<dbReference type="OrthoDB" id="9814143at2"/>
<protein>
    <submittedName>
        <fullName evidence="7">RDD family membrane protein YckC</fullName>
    </submittedName>
    <submittedName>
        <fullName evidence="8">Uncharacterized membrane protein YckC, RDD family</fullName>
    </submittedName>
</protein>
<evidence type="ECO:0000313" key="8">
    <source>
        <dbReference type="EMBL" id="SHH39435.1"/>
    </source>
</evidence>
<evidence type="ECO:0000259" key="6">
    <source>
        <dbReference type="Pfam" id="PF06271"/>
    </source>
</evidence>
<proteinExistence type="predicted"/>
<gene>
    <name evidence="7" type="ORF">DSM01_2390</name>
    <name evidence="8" type="ORF">SAMN04487999_0086</name>
</gene>
<sequence>MDNFQIETAQNVSIQQQVAGIGDRILGYLIDLLILGAYWIASIFLLSAYGLDSNSDGSINIYFMIVGIPSFLYFLLLEAFWDGRTPGKAALGLRVVKIDGSKPGFGSYFVRWLMRMVDITLTSGGVAVFTILLNGKGQRLGDIAAGTTVITERKKVKISHTILETIADDYVPKYPQVTVFTDADIQKVKTIYTEARLHSKHNVILKLSQKLAATMQITPEETPFNFVDRVLKDYNYYTQQ</sequence>
<evidence type="ECO:0000313" key="10">
    <source>
        <dbReference type="Proteomes" id="UP000290037"/>
    </source>
</evidence>
<dbReference type="EMBL" id="QOVN01000004">
    <property type="protein sequence ID" value="RXG28928.1"/>
    <property type="molecule type" value="Genomic_DNA"/>
</dbReference>
<dbReference type="Proteomes" id="UP000290037">
    <property type="component" value="Unassembled WGS sequence"/>
</dbReference>
<feature type="transmembrane region" description="Helical" evidence="5">
    <location>
        <begin position="61"/>
        <end position="81"/>
    </location>
</feature>
<evidence type="ECO:0000256" key="4">
    <source>
        <dbReference type="ARBA" id="ARBA00023136"/>
    </source>
</evidence>
<name>A0A1M5SLR9_9FLAO</name>
<dbReference type="PANTHER" id="PTHR38480:SF1">
    <property type="entry name" value="SLR0254 PROTEIN"/>
    <property type="match status" value="1"/>
</dbReference>
<evidence type="ECO:0000256" key="5">
    <source>
        <dbReference type="SAM" id="Phobius"/>
    </source>
</evidence>
<evidence type="ECO:0000313" key="7">
    <source>
        <dbReference type="EMBL" id="RXG28928.1"/>
    </source>
</evidence>
<comment type="subcellular location">
    <subcellularLocation>
        <location evidence="1">Membrane</location>
        <topology evidence="1">Multi-pass membrane protein</topology>
    </subcellularLocation>
</comment>